<dbReference type="PANTHER" id="PTHR24096:SF149">
    <property type="entry name" value="AMP-BINDING DOMAIN-CONTAINING PROTEIN-RELATED"/>
    <property type="match status" value="1"/>
</dbReference>
<dbReference type="Gene3D" id="3.30.300.30">
    <property type="match status" value="1"/>
</dbReference>
<evidence type="ECO:0000256" key="3">
    <source>
        <dbReference type="SAM" id="Phobius"/>
    </source>
</evidence>
<feature type="domain" description="AMP-binding enzyme C-terminal" evidence="5">
    <location>
        <begin position="469"/>
        <end position="554"/>
    </location>
</feature>
<accession>A0A0D7AIZ8</accession>
<gene>
    <name evidence="6" type="ORF">FISHEDRAFT_36642</name>
</gene>
<dbReference type="InterPro" id="IPR042099">
    <property type="entry name" value="ANL_N_sf"/>
</dbReference>
<evidence type="ECO:0000259" key="4">
    <source>
        <dbReference type="Pfam" id="PF00501"/>
    </source>
</evidence>
<dbReference type="SUPFAM" id="SSF56801">
    <property type="entry name" value="Acetyl-CoA synthetase-like"/>
    <property type="match status" value="1"/>
</dbReference>
<protein>
    <submittedName>
        <fullName evidence="6">Amp dependent CoA ligase</fullName>
    </submittedName>
</protein>
<dbReference type="EMBL" id="KN881649">
    <property type="protein sequence ID" value="KIY51572.1"/>
    <property type="molecule type" value="Genomic_DNA"/>
</dbReference>
<sequence>MRIYKSLYPVPPPAPDRNVHEFLFERPEQAAWPDFTIYIDEATGEKTTFRAFKERVLAAATFFRRHAGLDLRDDDMVGIMCENSSGTSLVIHALLAAAVPFVLLPAFGTVFEAEYAARLCTISRLFVSKSLLAPAMKVASKVGLSPSRVYVVDRNADDHMSLRDMIETVYVESIPIAQPRLVKAGTLAYLVLSSGTSGAPKGVMVTHGNVIYASLQHLIVGQATAAVALPSKLSTPEGIPLALAVLPMYHTYGLHLYCFRPCLIPSTCIFVPRWNLKRALQTVQRYQITHMALVPSMMLQLVNSPLVKPDDLQCIIVVNCGGAYLPPEVVTKLRGVLREGFGLVNGYGMSEGTISAIQQPSVNGLLDGAVRLRPEATGILLPGLEARLVQDGKDVDDGAVGELWLRGSSVVQGYWNDERATKATFCGGWLRTGDRFHVEDGIYFLCVLNALRAEPDTLKVSGVQVSPKEIEDVLLAHPDKLIVDASVAGVSGGRISDEKVPRAWVVLSDAGARRSTDATIKSLDDWHRQMLSKQKWLRGGIEVVTAIPKTPTGKSLRRVLQEQHERRTRAQAKL</sequence>
<evidence type="ECO:0000259" key="5">
    <source>
        <dbReference type="Pfam" id="PF13193"/>
    </source>
</evidence>
<dbReference type="InterPro" id="IPR020845">
    <property type="entry name" value="AMP-binding_CS"/>
</dbReference>
<dbReference type="GO" id="GO:0016405">
    <property type="term" value="F:CoA-ligase activity"/>
    <property type="evidence" value="ECO:0007669"/>
    <property type="project" value="TreeGrafter"/>
</dbReference>
<feature type="transmembrane region" description="Helical" evidence="3">
    <location>
        <begin position="89"/>
        <end position="111"/>
    </location>
</feature>
<dbReference type="Pfam" id="PF13193">
    <property type="entry name" value="AMP-binding_C"/>
    <property type="match status" value="1"/>
</dbReference>
<dbReference type="PANTHER" id="PTHR24096">
    <property type="entry name" value="LONG-CHAIN-FATTY-ACID--COA LIGASE"/>
    <property type="match status" value="1"/>
</dbReference>
<evidence type="ECO:0000256" key="2">
    <source>
        <dbReference type="ARBA" id="ARBA00022598"/>
    </source>
</evidence>
<dbReference type="InterPro" id="IPR045851">
    <property type="entry name" value="AMP-bd_C_sf"/>
</dbReference>
<evidence type="ECO:0000313" key="6">
    <source>
        <dbReference type="EMBL" id="KIY51572.1"/>
    </source>
</evidence>
<dbReference type="Pfam" id="PF00501">
    <property type="entry name" value="AMP-binding"/>
    <property type="match status" value="1"/>
</dbReference>
<dbReference type="InterPro" id="IPR000873">
    <property type="entry name" value="AMP-dep_synth/lig_dom"/>
</dbReference>
<keyword evidence="3" id="KW-0812">Transmembrane</keyword>
<reference evidence="6 7" key="1">
    <citation type="journal article" date="2015" name="Fungal Genet. Biol.">
        <title>Evolution of novel wood decay mechanisms in Agaricales revealed by the genome sequences of Fistulina hepatica and Cylindrobasidium torrendii.</title>
        <authorList>
            <person name="Floudas D."/>
            <person name="Held B.W."/>
            <person name="Riley R."/>
            <person name="Nagy L.G."/>
            <person name="Koehler G."/>
            <person name="Ransdell A.S."/>
            <person name="Younus H."/>
            <person name="Chow J."/>
            <person name="Chiniquy J."/>
            <person name="Lipzen A."/>
            <person name="Tritt A."/>
            <person name="Sun H."/>
            <person name="Haridas S."/>
            <person name="LaButti K."/>
            <person name="Ohm R.A."/>
            <person name="Kues U."/>
            <person name="Blanchette R.A."/>
            <person name="Grigoriev I.V."/>
            <person name="Minto R.E."/>
            <person name="Hibbett D.S."/>
        </authorList>
    </citation>
    <scope>NUCLEOTIDE SEQUENCE [LARGE SCALE GENOMIC DNA]</scope>
    <source>
        <strain evidence="6 7">ATCC 64428</strain>
    </source>
</reference>
<name>A0A0D7AIZ8_9AGAR</name>
<dbReference type="AlphaFoldDB" id="A0A0D7AIZ8"/>
<dbReference type="Proteomes" id="UP000054144">
    <property type="component" value="Unassembled WGS sequence"/>
</dbReference>
<dbReference type="OrthoDB" id="1898221at2759"/>
<organism evidence="6 7">
    <name type="scientific">Fistulina hepatica ATCC 64428</name>
    <dbReference type="NCBI Taxonomy" id="1128425"/>
    <lineage>
        <taxon>Eukaryota</taxon>
        <taxon>Fungi</taxon>
        <taxon>Dikarya</taxon>
        <taxon>Basidiomycota</taxon>
        <taxon>Agaricomycotina</taxon>
        <taxon>Agaricomycetes</taxon>
        <taxon>Agaricomycetidae</taxon>
        <taxon>Agaricales</taxon>
        <taxon>Fistulinaceae</taxon>
        <taxon>Fistulina</taxon>
    </lineage>
</organism>
<keyword evidence="2 6" id="KW-0436">Ligase</keyword>
<keyword evidence="3" id="KW-0472">Membrane</keyword>
<dbReference type="Gene3D" id="3.40.50.12780">
    <property type="entry name" value="N-terminal domain of ligase-like"/>
    <property type="match status" value="1"/>
</dbReference>
<evidence type="ECO:0000256" key="1">
    <source>
        <dbReference type="ARBA" id="ARBA00006432"/>
    </source>
</evidence>
<dbReference type="PROSITE" id="PS00455">
    <property type="entry name" value="AMP_BINDING"/>
    <property type="match status" value="1"/>
</dbReference>
<evidence type="ECO:0000313" key="7">
    <source>
        <dbReference type="Proteomes" id="UP000054144"/>
    </source>
</evidence>
<comment type="similarity">
    <text evidence="1">Belongs to the ATP-dependent AMP-binding enzyme family.</text>
</comment>
<keyword evidence="7" id="KW-1185">Reference proteome</keyword>
<feature type="domain" description="AMP-dependent synthetase/ligase" evidence="4">
    <location>
        <begin position="30"/>
        <end position="415"/>
    </location>
</feature>
<proteinExistence type="inferred from homology"/>
<keyword evidence="3" id="KW-1133">Transmembrane helix</keyword>
<dbReference type="InterPro" id="IPR025110">
    <property type="entry name" value="AMP-bd_C"/>
</dbReference>